<dbReference type="eggNOG" id="ENOG502SBCX">
    <property type="taxonomic scope" value="Eukaryota"/>
</dbReference>
<sequence>MSSSDDEAPEQVSMAMAKTQAIESRASEKQARASAKATAALKRKRQPKKKEETVIEALPDDILAAVAAAQDEPNVDADGKQEEEAVVQPKKSKKTKKNSHTRRFGNIEVTTVASLEEEAAPVSDSIAKFIELRSAPHRERANYNKALLKPVVNSRTMKAKAKI</sequence>
<dbReference type="AlphaFoldDB" id="T0Q7F6"/>
<name>T0Q7F6_SAPDV</name>
<dbReference type="OrthoDB" id="76789at2759"/>
<feature type="region of interest" description="Disordered" evidence="1">
    <location>
        <begin position="1"/>
        <end position="53"/>
    </location>
</feature>
<gene>
    <name evidence="2" type="ORF">SDRG_11848</name>
</gene>
<dbReference type="VEuPathDB" id="FungiDB:SDRG_11848"/>
<reference evidence="2 3" key="1">
    <citation type="submission" date="2012-04" db="EMBL/GenBank/DDBJ databases">
        <title>The Genome Sequence of Saprolegnia declina VS20.</title>
        <authorList>
            <consortium name="The Broad Institute Genome Sequencing Platform"/>
            <person name="Russ C."/>
            <person name="Nusbaum C."/>
            <person name="Tyler B."/>
            <person name="van West P."/>
            <person name="Dieguez-Uribeondo J."/>
            <person name="de Bruijn I."/>
            <person name="Tripathy S."/>
            <person name="Jiang R."/>
            <person name="Young S.K."/>
            <person name="Zeng Q."/>
            <person name="Gargeya S."/>
            <person name="Fitzgerald M."/>
            <person name="Haas B."/>
            <person name="Abouelleil A."/>
            <person name="Alvarado L."/>
            <person name="Arachchi H.M."/>
            <person name="Berlin A."/>
            <person name="Chapman S.B."/>
            <person name="Goldberg J."/>
            <person name="Griggs A."/>
            <person name="Gujja S."/>
            <person name="Hansen M."/>
            <person name="Howarth C."/>
            <person name="Imamovic A."/>
            <person name="Larimer J."/>
            <person name="McCowen C."/>
            <person name="Montmayeur A."/>
            <person name="Murphy C."/>
            <person name="Neiman D."/>
            <person name="Pearson M."/>
            <person name="Priest M."/>
            <person name="Roberts A."/>
            <person name="Saif S."/>
            <person name="Shea T."/>
            <person name="Sisk P."/>
            <person name="Sykes S."/>
            <person name="Wortman J."/>
            <person name="Nusbaum C."/>
            <person name="Birren B."/>
        </authorList>
    </citation>
    <scope>NUCLEOTIDE SEQUENCE [LARGE SCALE GENOMIC DNA]</scope>
    <source>
        <strain evidence="2 3">VS20</strain>
    </source>
</reference>
<organism evidence="2 3">
    <name type="scientific">Saprolegnia diclina (strain VS20)</name>
    <dbReference type="NCBI Taxonomy" id="1156394"/>
    <lineage>
        <taxon>Eukaryota</taxon>
        <taxon>Sar</taxon>
        <taxon>Stramenopiles</taxon>
        <taxon>Oomycota</taxon>
        <taxon>Saprolegniomycetes</taxon>
        <taxon>Saprolegniales</taxon>
        <taxon>Saprolegniaceae</taxon>
        <taxon>Saprolegnia</taxon>
    </lineage>
</organism>
<evidence type="ECO:0000313" key="3">
    <source>
        <dbReference type="Proteomes" id="UP000030762"/>
    </source>
</evidence>
<evidence type="ECO:0000313" key="2">
    <source>
        <dbReference type="EMBL" id="EQC30531.1"/>
    </source>
</evidence>
<feature type="region of interest" description="Disordered" evidence="1">
    <location>
        <begin position="70"/>
        <end position="102"/>
    </location>
</feature>
<proteinExistence type="predicted"/>
<dbReference type="Proteomes" id="UP000030762">
    <property type="component" value="Unassembled WGS sequence"/>
</dbReference>
<dbReference type="EMBL" id="JH767175">
    <property type="protein sequence ID" value="EQC30531.1"/>
    <property type="molecule type" value="Genomic_DNA"/>
</dbReference>
<accession>T0Q7F6</accession>
<dbReference type="OMA" id="RESITHH"/>
<evidence type="ECO:0000256" key="1">
    <source>
        <dbReference type="SAM" id="MobiDB-lite"/>
    </source>
</evidence>
<dbReference type="GeneID" id="19952575"/>
<protein>
    <submittedName>
        <fullName evidence="2">Uncharacterized protein</fullName>
    </submittedName>
</protein>
<keyword evidence="3" id="KW-1185">Reference proteome</keyword>
<feature type="compositionally biased region" description="Basic residues" evidence="1">
    <location>
        <begin position="90"/>
        <end position="102"/>
    </location>
</feature>
<dbReference type="InParanoid" id="T0Q7F6"/>
<dbReference type="RefSeq" id="XP_008616124.1">
    <property type="nucleotide sequence ID" value="XM_008617902.1"/>
</dbReference>